<reference evidence="7 8" key="1">
    <citation type="journal article" date="2018" name="Mol. Plant">
        <title>The genome of Artemisia annua provides insight into the evolution of Asteraceae family and artemisinin biosynthesis.</title>
        <authorList>
            <person name="Shen Q."/>
            <person name="Zhang L."/>
            <person name="Liao Z."/>
            <person name="Wang S."/>
            <person name="Yan T."/>
            <person name="Shi P."/>
            <person name="Liu M."/>
            <person name="Fu X."/>
            <person name="Pan Q."/>
            <person name="Wang Y."/>
            <person name="Lv Z."/>
            <person name="Lu X."/>
            <person name="Zhang F."/>
            <person name="Jiang W."/>
            <person name="Ma Y."/>
            <person name="Chen M."/>
            <person name="Hao X."/>
            <person name="Li L."/>
            <person name="Tang Y."/>
            <person name="Lv G."/>
            <person name="Zhou Y."/>
            <person name="Sun X."/>
            <person name="Brodelius P.E."/>
            <person name="Rose J.K.C."/>
            <person name="Tang K."/>
        </authorList>
    </citation>
    <scope>NUCLEOTIDE SEQUENCE [LARGE SCALE GENOMIC DNA]</scope>
    <source>
        <strain evidence="8">cv. Huhao1</strain>
        <tissue evidence="7">Leaf</tissue>
    </source>
</reference>
<keyword evidence="1" id="KW-0479">Metal-binding</keyword>
<dbReference type="InterPro" id="IPR040256">
    <property type="entry name" value="At4g02000-like"/>
</dbReference>
<evidence type="ECO:0000256" key="3">
    <source>
        <dbReference type="ARBA" id="ARBA00022833"/>
    </source>
</evidence>
<dbReference type="EMBL" id="PKPP01006084">
    <property type="protein sequence ID" value="PWA57720.1"/>
    <property type="molecule type" value="Genomic_DNA"/>
</dbReference>
<organism evidence="7 8">
    <name type="scientific">Artemisia annua</name>
    <name type="common">Sweet wormwood</name>
    <dbReference type="NCBI Taxonomy" id="35608"/>
    <lineage>
        <taxon>Eukaryota</taxon>
        <taxon>Viridiplantae</taxon>
        <taxon>Streptophyta</taxon>
        <taxon>Embryophyta</taxon>
        <taxon>Tracheophyta</taxon>
        <taxon>Spermatophyta</taxon>
        <taxon>Magnoliopsida</taxon>
        <taxon>eudicotyledons</taxon>
        <taxon>Gunneridae</taxon>
        <taxon>Pentapetalae</taxon>
        <taxon>asterids</taxon>
        <taxon>campanulids</taxon>
        <taxon>Asterales</taxon>
        <taxon>Asteraceae</taxon>
        <taxon>Asteroideae</taxon>
        <taxon>Anthemideae</taxon>
        <taxon>Artemisiinae</taxon>
        <taxon>Artemisia</taxon>
    </lineage>
</organism>
<dbReference type="OrthoDB" id="2822301at2759"/>
<proteinExistence type="predicted"/>
<keyword evidence="3" id="KW-0862">Zinc</keyword>
<sequence>MVRCWCGKQAITRTSWTSANPRRRFYCCPDEGCSCRWIGWYDPEMCARSRMIIPGLLRGRNELEERLEVAIGDVWKWKIYLYDSGYLLIFLMENPNSLNPNLGGVGCDEGIAPKRTTRSQIGGMKGTNKQSRVSNQTVHVSFQKGDLNLGTKGEKEVEGVNNNNVISNSGIDTSSVSENNINISKSGNEVTKSINVGEIPIPVAENPILSSRDSPSKSPRLLKRGEVLGDKNTASASFSFNSQEKWPSLSSSKNGSASVVNLEANEAVEVMNVGLGSSSEMVKKDRMVSFASVVQGLNPSGCNKLKLVPVSVDELGNPVIMDRITTAMCEKANGRANFARVLVEVDATNGYVEEIDVCYKSLGKSMKLKVEYPWRPPICDICKVFGHEKEKCAKRVISEKDKKEVEKKDQNGTDGGAKNGTNSDWKTVDNRRDAKNYVATGTNEQSYRQNSYVGESSNGRGGFVGRGRGGMFGRGYGNQRVNRNYNQNTYVKKGVEGTAGVYKKGDTNDKGKGVMTNVESGISSKINEKVAEVGSQNRYAVLSNENEDMVNGVEEAIKKRIVEVCDKGLFVSKEERNSWSNEEREYYKVKLQNNIEAMTVDGLKSKIINFEKQISYSNQNIAMSSKTKADSMVKAIMLEQGLWDKLKPLACLENIGDDWPHVISVETVRCKLMGLSMKFTPDVVKAADMWKIQVRKEDLYRSMVNELYGD</sequence>
<feature type="region of interest" description="Disordered" evidence="5">
    <location>
        <begin position="400"/>
        <end position="432"/>
    </location>
</feature>
<evidence type="ECO:0000313" key="8">
    <source>
        <dbReference type="Proteomes" id="UP000245207"/>
    </source>
</evidence>
<feature type="compositionally biased region" description="Basic and acidic residues" evidence="5">
    <location>
        <begin position="400"/>
        <end position="411"/>
    </location>
</feature>
<evidence type="ECO:0000256" key="4">
    <source>
        <dbReference type="PROSITE-ProRule" id="PRU01343"/>
    </source>
</evidence>
<evidence type="ECO:0000256" key="2">
    <source>
        <dbReference type="ARBA" id="ARBA00022771"/>
    </source>
</evidence>
<keyword evidence="8" id="KW-1185">Reference proteome</keyword>
<name>A0A2U1M904_ARTAN</name>
<feature type="domain" description="GRF-type" evidence="6">
    <location>
        <begin position="4"/>
        <end position="44"/>
    </location>
</feature>
<comment type="caution">
    <text evidence="7">The sequence shown here is derived from an EMBL/GenBank/DDBJ whole genome shotgun (WGS) entry which is preliminary data.</text>
</comment>
<dbReference type="PANTHER" id="PTHR31286:SF180">
    <property type="entry name" value="OS10G0362600 PROTEIN"/>
    <property type="match status" value="1"/>
</dbReference>
<dbReference type="InterPro" id="IPR010666">
    <property type="entry name" value="Znf_GRF"/>
</dbReference>
<evidence type="ECO:0000259" key="6">
    <source>
        <dbReference type="PROSITE" id="PS51999"/>
    </source>
</evidence>
<protein>
    <submittedName>
        <fullName evidence="7">Zinc finger, GRF-type</fullName>
    </submittedName>
</protein>
<evidence type="ECO:0000256" key="1">
    <source>
        <dbReference type="ARBA" id="ARBA00022723"/>
    </source>
</evidence>
<dbReference type="Proteomes" id="UP000245207">
    <property type="component" value="Unassembled WGS sequence"/>
</dbReference>
<dbReference type="PANTHER" id="PTHR31286">
    <property type="entry name" value="GLYCINE-RICH CELL WALL STRUCTURAL PROTEIN 1.8-LIKE"/>
    <property type="match status" value="1"/>
</dbReference>
<keyword evidence="2 4" id="KW-0863">Zinc-finger</keyword>
<gene>
    <name evidence="7" type="ORF">CTI12_AA403780</name>
</gene>
<evidence type="ECO:0000313" key="7">
    <source>
        <dbReference type="EMBL" id="PWA57720.1"/>
    </source>
</evidence>
<evidence type="ECO:0000256" key="5">
    <source>
        <dbReference type="SAM" id="MobiDB-lite"/>
    </source>
</evidence>
<dbReference type="PROSITE" id="PS51999">
    <property type="entry name" value="ZF_GRF"/>
    <property type="match status" value="1"/>
</dbReference>
<dbReference type="AlphaFoldDB" id="A0A2U1M904"/>
<accession>A0A2U1M904</accession>
<dbReference type="GO" id="GO:0008270">
    <property type="term" value="F:zinc ion binding"/>
    <property type="evidence" value="ECO:0007669"/>
    <property type="project" value="UniProtKB-KW"/>
</dbReference>